<accession>A0ABQ3JYF4</accession>
<sequence>MSDRWRTVLRGLGWLWLALPLLLPALLLLWGLGQQVLVENNVGWAMIYSEDWLDWVTGLALWLLPALTLLWAGRRQKP</sequence>
<keyword evidence="1" id="KW-1133">Transmembrane helix</keyword>
<keyword evidence="3" id="KW-1185">Reference proteome</keyword>
<evidence type="ECO:0000313" key="3">
    <source>
        <dbReference type="Proteomes" id="UP000632154"/>
    </source>
</evidence>
<protein>
    <submittedName>
        <fullName evidence="2">Uncharacterized protein</fullName>
    </submittedName>
</protein>
<feature type="transmembrane region" description="Helical" evidence="1">
    <location>
        <begin position="52"/>
        <end position="72"/>
    </location>
</feature>
<keyword evidence="1" id="KW-0812">Transmembrane</keyword>
<reference evidence="3" key="1">
    <citation type="journal article" date="2019" name="Int. J. Syst. Evol. Microbiol.">
        <title>The Global Catalogue of Microorganisms (GCM) 10K type strain sequencing project: providing services to taxonomists for standard genome sequencing and annotation.</title>
        <authorList>
            <consortium name="The Broad Institute Genomics Platform"/>
            <consortium name="The Broad Institute Genome Sequencing Center for Infectious Disease"/>
            <person name="Wu L."/>
            <person name="Ma J."/>
        </authorList>
    </citation>
    <scope>NUCLEOTIDE SEQUENCE [LARGE SCALE GENOMIC DNA]</scope>
    <source>
        <strain evidence="3">CGMCC 1.18439</strain>
    </source>
</reference>
<evidence type="ECO:0000256" key="1">
    <source>
        <dbReference type="SAM" id="Phobius"/>
    </source>
</evidence>
<evidence type="ECO:0000313" key="2">
    <source>
        <dbReference type="EMBL" id="GHF95770.1"/>
    </source>
</evidence>
<dbReference type="RefSeq" id="WP_189642054.1">
    <property type="nucleotide sequence ID" value="NZ_BNAL01000003.1"/>
</dbReference>
<keyword evidence="1" id="KW-0472">Membrane</keyword>
<comment type="caution">
    <text evidence="2">The sequence shown here is derived from an EMBL/GenBank/DDBJ whole genome shotgun (WGS) entry which is preliminary data.</text>
</comment>
<organism evidence="2 3">
    <name type="scientific">Deinococcus piscis</name>
    <dbReference type="NCBI Taxonomy" id="394230"/>
    <lineage>
        <taxon>Bacteria</taxon>
        <taxon>Thermotogati</taxon>
        <taxon>Deinococcota</taxon>
        <taxon>Deinococci</taxon>
        <taxon>Deinococcales</taxon>
        <taxon>Deinococcaceae</taxon>
        <taxon>Deinococcus</taxon>
    </lineage>
</organism>
<gene>
    <name evidence="2" type="ORF">GCM10017783_04600</name>
</gene>
<dbReference type="Proteomes" id="UP000632154">
    <property type="component" value="Unassembled WGS sequence"/>
</dbReference>
<proteinExistence type="predicted"/>
<feature type="transmembrane region" description="Helical" evidence="1">
    <location>
        <begin position="12"/>
        <end position="32"/>
    </location>
</feature>
<name>A0ABQ3JYF4_9DEIO</name>
<dbReference type="EMBL" id="BNAL01000003">
    <property type="protein sequence ID" value="GHF95770.1"/>
    <property type="molecule type" value="Genomic_DNA"/>
</dbReference>